<gene>
    <name evidence="2" type="ORF">VNI00_013423</name>
</gene>
<comment type="caution">
    <text evidence="2">The sequence shown here is derived from an EMBL/GenBank/DDBJ whole genome shotgun (WGS) entry which is preliminary data.</text>
</comment>
<dbReference type="AlphaFoldDB" id="A0AAW0BY85"/>
<name>A0AAW0BY85_9AGAR</name>
<evidence type="ECO:0000256" key="1">
    <source>
        <dbReference type="SAM" id="Coils"/>
    </source>
</evidence>
<sequence>MTMNSDQTSTFTTLCTRCNVSIEEKTIVPIPIHALRSDYIPTEAEITHARALIEKEDKLLKEYDKEVAWHREIVEKLEKDRKAVEERLEKRRASISGLRRLPVEVMDEIFSLACQTIRVGESEQWDTRNLYPFDIRYDEPIRAIAHNLSLTCASWRRIVTSRPRLWSTISFDIYHRSRETDIRPLLRTYLKYSSTAPLQISIWDARRKRGSKFRSVVTYYGGLDTKTVAAYRMILQQMHRCAKAGAQGQLGGLDTIHSDHNAQSGWFWKSIRMAPNLAYVHEGASNPSHVDDLPFNHQTLTTLHLGGVDGFPKLLHTLVNNSKLETFSLRALYPTWHWVDRPDQTQILPLLRNLKVYCGYPLEQWLYFFGFITMPTLESLWIGGSEVAELEGLLYHQSPAFLQNQLHATSIWELLAIIDATIRSRIVPRGRE</sequence>
<evidence type="ECO:0000313" key="3">
    <source>
        <dbReference type="Proteomes" id="UP001383192"/>
    </source>
</evidence>
<proteinExistence type="predicted"/>
<feature type="coiled-coil region" evidence="1">
    <location>
        <begin position="60"/>
        <end position="94"/>
    </location>
</feature>
<organism evidence="2 3">
    <name type="scientific">Paramarasmius palmivorus</name>
    <dbReference type="NCBI Taxonomy" id="297713"/>
    <lineage>
        <taxon>Eukaryota</taxon>
        <taxon>Fungi</taxon>
        <taxon>Dikarya</taxon>
        <taxon>Basidiomycota</taxon>
        <taxon>Agaricomycotina</taxon>
        <taxon>Agaricomycetes</taxon>
        <taxon>Agaricomycetidae</taxon>
        <taxon>Agaricales</taxon>
        <taxon>Marasmiineae</taxon>
        <taxon>Marasmiaceae</taxon>
        <taxon>Paramarasmius</taxon>
    </lineage>
</organism>
<evidence type="ECO:0000313" key="2">
    <source>
        <dbReference type="EMBL" id="KAK7032054.1"/>
    </source>
</evidence>
<dbReference type="EMBL" id="JAYKXP010000068">
    <property type="protein sequence ID" value="KAK7032054.1"/>
    <property type="molecule type" value="Genomic_DNA"/>
</dbReference>
<evidence type="ECO:0008006" key="4">
    <source>
        <dbReference type="Google" id="ProtNLM"/>
    </source>
</evidence>
<dbReference type="Proteomes" id="UP001383192">
    <property type="component" value="Unassembled WGS sequence"/>
</dbReference>
<protein>
    <recommendedName>
        <fullName evidence="4">F-box domain-containing protein</fullName>
    </recommendedName>
</protein>
<reference evidence="2 3" key="1">
    <citation type="submission" date="2024-01" db="EMBL/GenBank/DDBJ databases">
        <title>A draft genome for a cacao thread blight-causing isolate of Paramarasmius palmivorus.</title>
        <authorList>
            <person name="Baruah I.K."/>
            <person name="Bukari Y."/>
            <person name="Amoako-Attah I."/>
            <person name="Meinhardt L.W."/>
            <person name="Bailey B.A."/>
            <person name="Cohen S.P."/>
        </authorList>
    </citation>
    <scope>NUCLEOTIDE SEQUENCE [LARGE SCALE GENOMIC DNA]</scope>
    <source>
        <strain evidence="2 3">GH-12</strain>
    </source>
</reference>
<accession>A0AAW0BY85</accession>
<keyword evidence="3" id="KW-1185">Reference proteome</keyword>
<dbReference type="Gene3D" id="1.20.1280.50">
    <property type="match status" value="1"/>
</dbReference>
<keyword evidence="1" id="KW-0175">Coiled coil</keyword>